<evidence type="ECO:0000256" key="5">
    <source>
        <dbReference type="PROSITE-ProRule" id="PRU00042"/>
    </source>
</evidence>
<evidence type="ECO:0000256" key="2">
    <source>
        <dbReference type="ARBA" id="ARBA00022737"/>
    </source>
</evidence>
<evidence type="ECO:0000256" key="4">
    <source>
        <dbReference type="ARBA" id="ARBA00022833"/>
    </source>
</evidence>
<evidence type="ECO:0000256" key="1">
    <source>
        <dbReference type="ARBA" id="ARBA00022723"/>
    </source>
</evidence>
<feature type="region of interest" description="Disordered" evidence="6">
    <location>
        <begin position="269"/>
        <end position="338"/>
    </location>
</feature>
<name>A0A8H7TYZ5_9APHY</name>
<sequence length="425" mass="46792">MHYQQRTQPFAHLDDSQLYGSPPAFPYPSPPTPPTPPSLILSQLSYSRPAYEQSHQEWDQFVCPEVNYTSIQNSPHCSSSLREHDWPYSRPTSGMPYPMYMPTASFPTVTSPSEVHGCEFIREGNQADEDIWAYLEGMPSSTLGLAQTPSPVMRGTVSPAPLWSSPTSGPSTQRYTMWNEWVVVSSRRAMAACTSPSGSCTHCVPSLVSSGLPAGAQTKTNAEYEESVPNAGITGIAGGFFNNNHHSRYIEAVDVHTTGNDNHVATAVRPATKKPRSSSSSALARTKTRSKTMSKRSERLPMQAANDVEQATQQVLRKQKRKAPDDAGADRPCAAKKAKCSNTGRKKYPCLLKCGHKAIRRYDIERHMALSCPLRPSTSRKPFPCSICGGGFSRNDALIRHMRDRSEKCFDAERLDASSSGHNDH</sequence>
<dbReference type="SUPFAM" id="SSF57667">
    <property type="entry name" value="beta-beta-alpha zinc fingers"/>
    <property type="match status" value="1"/>
</dbReference>
<dbReference type="GO" id="GO:0008270">
    <property type="term" value="F:zinc ion binding"/>
    <property type="evidence" value="ECO:0007669"/>
    <property type="project" value="UniProtKB-KW"/>
</dbReference>
<reference evidence="8" key="1">
    <citation type="submission" date="2020-11" db="EMBL/GenBank/DDBJ databases">
        <authorList>
            <person name="Koelle M."/>
            <person name="Horta M.A.C."/>
            <person name="Nowrousian M."/>
            <person name="Ohm R.A."/>
            <person name="Benz P."/>
            <person name="Pilgard A."/>
        </authorList>
    </citation>
    <scope>NUCLEOTIDE SEQUENCE</scope>
    <source>
        <strain evidence="8">FPRL280</strain>
    </source>
</reference>
<feature type="compositionally biased region" description="Pro residues" evidence="6">
    <location>
        <begin position="23"/>
        <end position="37"/>
    </location>
</feature>
<dbReference type="FunFam" id="3.30.160.60:FF:000100">
    <property type="entry name" value="Zinc finger 45-like"/>
    <property type="match status" value="1"/>
</dbReference>
<keyword evidence="2" id="KW-0677">Repeat</keyword>
<keyword evidence="4" id="KW-0862">Zinc</keyword>
<evidence type="ECO:0000256" key="3">
    <source>
        <dbReference type="ARBA" id="ARBA00022771"/>
    </source>
</evidence>
<evidence type="ECO:0000313" key="8">
    <source>
        <dbReference type="EMBL" id="KAF9805954.1"/>
    </source>
</evidence>
<proteinExistence type="predicted"/>
<dbReference type="EMBL" id="JADOXO010000357">
    <property type="protein sequence ID" value="KAF9805954.1"/>
    <property type="molecule type" value="Genomic_DNA"/>
</dbReference>
<comment type="caution">
    <text evidence="8">The sequence shown here is derived from an EMBL/GenBank/DDBJ whole genome shotgun (WGS) entry which is preliminary data.</text>
</comment>
<evidence type="ECO:0000313" key="9">
    <source>
        <dbReference type="Proteomes" id="UP000639403"/>
    </source>
</evidence>
<dbReference type="PROSITE" id="PS50157">
    <property type="entry name" value="ZINC_FINGER_C2H2_2"/>
    <property type="match status" value="1"/>
</dbReference>
<dbReference type="AlphaFoldDB" id="A0A8H7TYZ5"/>
<protein>
    <recommendedName>
        <fullName evidence="7">C2H2-type domain-containing protein</fullName>
    </recommendedName>
</protein>
<dbReference type="Pfam" id="PF00096">
    <property type="entry name" value="zf-C2H2"/>
    <property type="match status" value="1"/>
</dbReference>
<organism evidence="8 9">
    <name type="scientific">Rhodonia placenta</name>
    <dbReference type="NCBI Taxonomy" id="104341"/>
    <lineage>
        <taxon>Eukaryota</taxon>
        <taxon>Fungi</taxon>
        <taxon>Dikarya</taxon>
        <taxon>Basidiomycota</taxon>
        <taxon>Agaricomycotina</taxon>
        <taxon>Agaricomycetes</taxon>
        <taxon>Polyporales</taxon>
        <taxon>Adustoporiaceae</taxon>
        <taxon>Rhodonia</taxon>
    </lineage>
</organism>
<evidence type="ECO:0000259" key="7">
    <source>
        <dbReference type="PROSITE" id="PS50157"/>
    </source>
</evidence>
<keyword evidence="1" id="KW-0479">Metal-binding</keyword>
<dbReference type="InterPro" id="IPR036236">
    <property type="entry name" value="Znf_C2H2_sf"/>
</dbReference>
<dbReference type="InterPro" id="IPR013087">
    <property type="entry name" value="Znf_C2H2_type"/>
</dbReference>
<dbReference type="Gene3D" id="3.30.160.60">
    <property type="entry name" value="Classic Zinc Finger"/>
    <property type="match status" value="1"/>
</dbReference>
<gene>
    <name evidence="8" type="ORF">IEO21_08882</name>
</gene>
<feature type="region of interest" description="Disordered" evidence="6">
    <location>
        <begin position="1"/>
        <end position="39"/>
    </location>
</feature>
<evidence type="ECO:0000256" key="6">
    <source>
        <dbReference type="SAM" id="MobiDB-lite"/>
    </source>
</evidence>
<accession>A0A8H7TYZ5</accession>
<dbReference type="Proteomes" id="UP000639403">
    <property type="component" value="Unassembled WGS sequence"/>
</dbReference>
<keyword evidence="3 5" id="KW-0863">Zinc-finger</keyword>
<feature type="domain" description="C2H2-type" evidence="7">
    <location>
        <begin position="383"/>
        <end position="403"/>
    </location>
</feature>
<reference evidence="8" key="2">
    <citation type="journal article" name="Front. Microbiol.">
        <title>Degradative Capacity of Two Strains of Rhodonia placenta: From Phenotype to Genotype.</title>
        <authorList>
            <person name="Kolle M."/>
            <person name="Horta M.A.C."/>
            <person name="Nowrousian M."/>
            <person name="Ohm R.A."/>
            <person name="Benz J.P."/>
            <person name="Pilgard A."/>
        </authorList>
    </citation>
    <scope>NUCLEOTIDE SEQUENCE</scope>
    <source>
        <strain evidence="8">FPRL280</strain>
    </source>
</reference>